<keyword evidence="1" id="KW-1133">Transmembrane helix</keyword>
<keyword evidence="1" id="KW-0472">Membrane</keyword>
<dbReference type="EMBL" id="JBHUII010000004">
    <property type="protein sequence ID" value="MFD2205547.1"/>
    <property type="molecule type" value="Genomic_DNA"/>
</dbReference>
<reference evidence="3" key="1">
    <citation type="journal article" date="2019" name="Int. J. Syst. Evol. Microbiol.">
        <title>The Global Catalogue of Microorganisms (GCM) 10K type strain sequencing project: providing services to taxonomists for standard genome sequencing and annotation.</title>
        <authorList>
            <consortium name="The Broad Institute Genomics Platform"/>
            <consortium name="The Broad Institute Genome Sequencing Center for Infectious Disease"/>
            <person name="Wu L."/>
            <person name="Ma J."/>
        </authorList>
    </citation>
    <scope>NUCLEOTIDE SEQUENCE [LARGE SCALE GENOMIC DNA]</scope>
    <source>
        <strain evidence="3">CGMCC 4.7192</strain>
    </source>
</reference>
<name>A0ABW5BHF3_9PROT</name>
<gene>
    <name evidence="2" type="ORF">ACFSKO_08000</name>
</gene>
<evidence type="ECO:0000313" key="3">
    <source>
        <dbReference type="Proteomes" id="UP001597294"/>
    </source>
</evidence>
<dbReference type="InterPro" id="IPR048136">
    <property type="entry name" value="STM3941-like"/>
</dbReference>
<dbReference type="RefSeq" id="WP_380250264.1">
    <property type="nucleotide sequence ID" value="NZ_JBHUII010000004.1"/>
</dbReference>
<dbReference type="NCBIfam" id="NF041635">
    <property type="entry name" value="STM3941_fam"/>
    <property type="match status" value="1"/>
</dbReference>
<accession>A0ABW5BHF3</accession>
<evidence type="ECO:0000313" key="2">
    <source>
        <dbReference type="EMBL" id="MFD2205547.1"/>
    </source>
</evidence>
<dbReference type="Proteomes" id="UP001597294">
    <property type="component" value="Unassembled WGS sequence"/>
</dbReference>
<feature type="transmembrane region" description="Helical" evidence="1">
    <location>
        <begin position="12"/>
        <end position="34"/>
    </location>
</feature>
<evidence type="ECO:0000256" key="1">
    <source>
        <dbReference type="SAM" id="Phobius"/>
    </source>
</evidence>
<keyword evidence="3" id="KW-1185">Reference proteome</keyword>
<protein>
    <submittedName>
        <fullName evidence="2">STM3941 family protein</fullName>
    </submittedName>
</protein>
<keyword evidence="1" id="KW-0812">Transmembrane</keyword>
<comment type="caution">
    <text evidence="2">The sequence shown here is derived from an EMBL/GenBank/DDBJ whole genome shotgun (WGS) entry which is preliminary data.</text>
</comment>
<sequence>MTQSGEKVIYFSKVTAILLIVGAVVFTTLGLKLFERSLSELTNPQQYFALAIALACLTSAIGCGFVGFKMLLTSIPGLIINDDGLIVNSNGVNFGFIPWCEITAIQKTSLRMSKIILIDVKNPQYYAQKCTILIRLLNWLNPSPQSTPIKISAHALNITHQDLLPLLQDYHLKNQP</sequence>
<organism evidence="2 3">
    <name type="scientific">Kiloniella antarctica</name>
    <dbReference type="NCBI Taxonomy" id="1550907"/>
    <lineage>
        <taxon>Bacteria</taxon>
        <taxon>Pseudomonadati</taxon>
        <taxon>Pseudomonadota</taxon>
        <taxon>Alphaproteobacteria</taxon>
        <taxon>Rhodospirillales</taxon>
        <taxon>Kiloniellaceae</taxon>
        <taxon>Kiloniella</taxon>
    </lineage>
</organism>
<proteinExistence type="predicted"/>
<feature type="transmembrane region" description="Helical" evidence="1">
    <location>
        <begin position="46"/>
        <end position="68"/>
    </location>
</feature>